<dbReference type="InterPro" id="IPR019734">
    <property type="entry name" value="TPR_rpt"/>
</dbReference>
<dbReference type="InterPro" id="IPR001849">
    <property type="entry name" value="PH_domain"/>
</dbReference>
<sequence>MHKPRQSTRASSLRGTLLLFTTDSPAVKKWTKAGVSLSPQGVLTVEESGQNPSGQNPGGKDYDLAGFVLSRMPQSVEHQYGRSNMFSVDSSLARTKLVFAAADARDLSRWMKAIASHTMRSYLAEQPASSSGFGLGVPGAGQGLVTGLVTGPDIVLDAPSFSDAEWNSRYQSYLFSPELSLESSVSKGLSLSSLLGSFLSTAVHISQTIAYEYALPPRLRTVPTLPLASATGAPDPSEIYFHQGLLLRLSAHPPSEDDKNPPPERRRTLGVADNIQHKLAGHELRNVRWAEAAAAAVARSAGQDGVASGQTPVCLPLQCVVDAGGFRFVVVAVPPVDDERTRCYGRSEDGGEFVKDDENVEEQVKIICRMMNLTNHSVDTSPGVSTTIAAGIDFQAHQCQDNRSYLMNLSRAAPPDLPTPNTNEILTHQLRPEFVQSYENSLSADAFRADIGGSPSATRDNEGCIEASMHLRQVVVPQFAAELDSLACSPLGSAELAEAMHARGINVRYIGKLFESVELPHVKSLLLAEAAGRTAKHIWAQASRTVTRKARAEMVVAEARGRSRDEDFHEHNENLRTSLNGRLLDFLNLVLGTGAESDVFWEKMMLPLMSSKFKVELELPKRRFVAVHMPQLLNAIKHHCGVELENSTAYDFRSEHPVSEKQINTVHTKVKWLPNEQVEAFSIAARAEQFIENGEYAKALQALNLRLSLNNAIYTWDPDQQKQAKILIQIADSFFKAKEYKEAIDVANKALQLVSDLSMLSAQANLVLMKAYFKLKQHTPSGKCYNAAKRACDWAVGDMHPFWVELVASLADLFYEEKDYESAALYLEKALSSGKKSLGIRHSLVAMLQSKTGILFANRGDSKKATVLLQTALEYFEKFSEIDDMVASAASMYFSLAEVTAQDGKFEDAMVYAGKALENRLKVRSAGHPDVLESYVQVARLYESTNEVKDSVQNYEKALSSLKKQRGEQSVAVKVQRLCRKVLSLLVRDQPLSMRLMLQSDPMLHHPALTPGSRTAHDTLDYVLKMLYHVGAPSKYLQSLLDYVSAVNGEEDRLMKLPANETFEGAVPPPAAQLACLASLAAEGEEEGEKGEQKGPKGEKGGKNYEWSASKLLGEDMGEGGVEGGKLLRGGESREFDQLRHSFTA</sequence>
<feature type="domain" description="PH" evidence="4">
    <location>
        <begin position="10"/>
        <end position="119"/>
    </location>
</feature>
<keyword evidence="7" id="KW-1185">Reference proteome</keyword>
<dbReference type="Proteomes" id="UP001165060">
    <property type="component" value="Unassembled WGS sequence"/>
</dbReference>
<evidence type="ECO:0000259" key="5">
    <source>
        <dbReference type="PROSITE" id="PS51823"/>
    </source>
</evidence>
<evidence type="ECO:0000256" key="2">
    <source>
        <dbReference type="PROSITE-ProRule" id="PRU00339"/>
    </source>
</evidence>
<protein>
    <recommendedName>
        <fullName evidence="8">PH domain-containing protein</fullName>
    </recommendedName>
</protein>
<evidence type="ECO:0000313" key="7">
    <source>
        <dbReference type="Proteomes" id="UP001165060"/>
    </source>
</evidence>
<accession>A0ABQ6MPK2</accession>
<dbReference type="SMART" id="SM00028">
    <property type="entry name" value="TPR"/>
    <property type="match status" value="6"/>
</dbReference>
<reference evidence="6 7" key="1">
    <citation type="journal article" date="2023" name="Commun. Biol.">
        <title>Genome analysis of Parmales, the sister group of diatoms, reveals the evolutionary specialization of diatoms from phago-mixotrophs to photoautotrophs.</title>
        <authorList>
            <person name="Ban H."/>
            <person name="Sato S."/>
            <person name="Yoshikawa S."/>
            <person name="Yamada K."/>
            <person name="Nakamura Y."/>
            <person name="Ichinomiya M."/>
            <person name="Sato N."/>
            <person name="Blanc-Mathieu R."/>
            <person name="Endo H."/>
            <person name="Kuwata A."/>
            <person name="Ogata H."/>
        </authorList>
    </citation>
    <scope>NUCLEOTIDE SEQUENCE [LARGE SCALE GENOMIC DNA]</scope>
</reference>
<dbReference type="InterPro" id="IPR011990">
    <property type="entry name" value="TPR-like_helical_dom_sf"/>
</dbReference>
<evidence type="ECO:0000259" key="4">
    <source>
        <dbReference type="PROSITE" id="PS50003"/>
    </source>
</evidence>
<feature type="compositionally biased region" description="Gly residues" evidence="3">
    <location>
        <begin position="1119"/>
        <end position="1128"/>
    </location>
</feature>
<dbReference type="SUPFAM" id="SSF48452">
    <property type="entry name" value="TPR-like"/>
    <property type="match status" value="1"/>
</dbReference>
<dbReference type="PANTHER" id="PTHR12601">
    <property type="entry name" value="EUKARYOTIC TRANSLATION INITIATION FACTOR 3 SUBUNIT EIF-3"/>
    <property type="match status" value="1"/>
</dbReference>
<dbReference type="InterPro" id="IPR027523">
    <property type="entry name" value="CLU_prot"/>
</dbReference>
<keyword evidence="2" id="KW-0802">TPR repeat</keyword>
<dbReference type="EMBL" id="BRYB01001646">
    <property type="protein sequence ID" value="GMI30287.1"/>
    <property type="molecule type" value="Genomic_DNA"/>
</dbReference>
<feature type="region of interest" description="Disordered" evidence="3">
    <location>
        <begin position="1082"/>
        <end position="1145"/>
    </location>
</feature>
<organism evidence="6 7">
    <name type="scientific">Tetraparma gracilis</name>
    <dbReference type="NCBI Taxonomy" id="2962635"/>
    <lineage>
        <taxon>Eukaryota</taxon>
        <taxon>Sar</taxon>
        <taxon>Stramenopiles</taxon>
        <taxon>Ochrophyta</taxon>
        <taxon>Bolidophyceae</taxon>
        <taxon>Parmales</taxon>
        <taxon>Triparmaceae</taxon>
        <taxon>Tetraparma</taxon>
    </lineage>
</organism>
<dbReference type="Pfam" id="PF12807">
    <property type="entry name" value="eIF3_p135"/>
    <property type="match status" value="1"/>
</dbReference>
<dbReference type="Pfam" id="PF13236">
    <property type="entry name" value="CLU"/>
    <property type="match status" value="1"/>
</dbReference>
<dbReference type="InterPro" id="IPR025697">
    <property type="entry name" value="CLU_dom"/>
</dbReference>
<feature type="compositionally biased region" description="Basic and acidic residues" evidence="3">
    <location>
        <begin position="1090"/>
        <end position="1103"/>
    </location>
</feature>
<evidence type="ECO:0008006" key="8">
    <source>
        <dbReference type="Google" id="ProtNLM"/>
    </source>
</evidence>
<feature type="repeat" description="TPR" evidence="2">
    <location>
        <begin position="724"/>
        <end position="757"/>
    </location>
</feature>
<proteinExistence type="predicted"/>
<feature type="compositionally biased region" description="Basic and acidic residues" evidence="3">
    <location>
        <begin position="1129"/>
        <end position="1145"/>
    </location>
</feature>
<dbReference type="PROSITE" id="PS50003">
    <property type="entry name" value="PH_DOMAIN"/>
    <property type="match status" value="1"/>
</dbReference>
<evidence type="ECO:0000256" key="1">
    <source>
        <dbReference type="ARBA" id="ARBA00022490"/>
    </source>
</evidence>
<evidence type="ECO:0000256" key="3">
    <source>
        <dbReference type="SAM" id="MobiDB-lite"/>
    </source>
</evidence>
<gene>
    <name evidence="6" type="ORF">TeGR_g4985</name>
</gene>
<dbReference type="PROSITE" id="PS50005">
    <property type="entry name" value="TPR"/>
    <property type="match status" value="1"/>
</dbReference>
<dbReference type="PANTHER" id="PTHR12601:SF6">
    <property type="entry name" value="CLUSTERED MITOCHONDRIA PROTEIN HOMOLOG"/>
    <property type="match status" value="1"/>
</dbReference>
<dbReference type="InterPro" id="IPR033646">
    <property type="entry name" value="CLU-central"/>
</dbReference>
<evidence type="ECO:0000313" key="6">
    <source>
        <dbReference type="EMBL" id="GMI30287.1"/>
    </source>
</evidence>
<feature type="domain" description="Clu" evidence="5">
    <location>
        <begin position="139"/>
        <end position="420"/>
    </location>
</feature>
<dbReference type="PROSITE" id="PS51823">
    <property type="entry name" value="CLU"/>
    <property type="match status" value="1"/>
</dbReference>
<dbReference type="Pfam" id="PF13424">
    <property type="entry name" value="TPR_12"/>
    <property type="match status" value="1"/>
</dbReference>
<keyword evidence="1" id="KW-0963">Cytoplasm</keyword>
<comment type="caution">
    <text evidence="6">The sequence shown here is derived from an EMBL/GenBank/DDBJ whole genome shotgun (WGS) entry which is preliminary data.</text>
</comment>
<name>A0ABQ6MPK2_9STRA</name>
<dbReference type="Gene3D" id="1.25.40.10">
    <property type="entry name" value="Tetratricopeptide repeat domain"/>
    <property type="match status" value="2"/>
</dbReference>